<proteinExistence type="predicted"/>
<evidence type="ECO:0000313" key="3">
    <source>
        <dbReference type="Proteomes" id="UP000766336"/>
    </source>
</evidence>
<dbReference type="Proteomes" id="UP000766336">
    <property type="component" value="Unassembled WGS sequence"/>
</dbReference>
<sequence>MSRHRKSLLAAALLTCTLAACAPRTITISGAEVQTPTSPARAVTARITAPGAEQPLVEVRLADGTVYAGQLTPADAPPGIGGPDSLAAPTRGAFLVGQLLSPERAPLECRFAILNPARRIDGGGTGYCRGDAGQHVDFVF</sequence>
<organism evidence="2 3">
    <name type="scientific">Roseococcus pinisoli</name>
    <dbReference type="NCBI Taxonomy" id="2835040"/>
    <lineage>
        <taxon>Bacteria</taxon>
        <taxon>Pseudomonadati</taxon>
        <taxon>Pseudomonadota</taxon>
        <taxon>Alphaproteobacteria</taxon>
        <taxon>Acetobacterales</taxon>
        <taxon>Roseomonadaceae</taxon>
        <taxon>Roseococcus</taxon>
    </lineage>
</organism>
<reference evidence="2 3" key="1">
    <citation type="submission" date="2021-05" db="EMBL/GenBank/DDBJ databases">
        <title>Roseococcus sp. XZZS9, whole genome shotgun sequencing project.</title>
        <authorList>
            <person name="Zhao G."/>
            <person name="Shen L."/>
        </authorList>
    </citation>
    <scope>NUCLEOTIDE SEQUENCE [LARGE SCALE GENOMIC DNA]</scope>
    <source>
        <strain evidence="2 3">XZZS9</strain>
    </source>
</reference>
<evidence type="ECO:0000313" key="2">
    <source>
        <dbReference type="EMBL" id="MBS7809543.1"/>
    </source>
</evidence>
<feature type="signal peptide" evidence="1">
    <location>
        <begin position="1"/>
        <end position="22"/>
    </location>
</feature>
<keyword evidence="1" id="KW-0732">Signal</keyword>
<dbReference type="PROSITE" id="PS51257">
    <property type="entry name" value="PROKAR_LIPOPROTEIN"/>
    <property type="match status" value="1"/>
</dbReference>
<protein>
    <recommendedName>
        <fullName evidence="4">Lipoprotein</fullName>
    </recommendedName>
</protein>
<evidence type="ECO:0000256" key="1">
    <source>
        <dbReference type="SAM" id="SignalP"/>
    </source>
</evidence>
<accession>A0ABS5Q819</accession>
<name>A0ABS5Q819_9PROT</name>
<keyword evidence="3" id="KW-1185">Reference proteome</keyword>
<dbReference type="EMBL" id="JAHCDA010000001">
    <property type="protein sequence ID" value="MBS7809543.1"/>
    <property type="molecule type" value="Genomic_DNA"/>
</dbReference>
<feature type="chain" id="PRO_5045914196" description="Lipoprotein" evidence="1">
    <location>
        <begin position="23"/>
        <end position="140"/>
    </location>
</feature>
<gene>
    <name evidence="2" type="ORF">KHU32_01250</name>
</gene>
<evidence type="ECO:0008006" key="4">
    <source>
        <dbReference type="Google" id="ProtNLM"/>
    </source>
</evidence>
<dbReference type="RefSeq" id="WP_213668236.1">
    <property type="nucleotide sequence ID" value="NZ_JAHCDA010000001.1"/>
</dbReference>
<comment type="caution">
    <text evidence="2">The sequence shown here is derived from an EMBL/GenBank/DDBJ whole genome shotgun (WGS) entry which is preliminary data.</text>
</comment>